<dbReference type="GO" id="GO:0008061">
    <property type="term" value="F:chitin binding"/>
    <property type="evidence" value="ECO:0007669"/>
    <property type="project" value="InterPro"/>
</dbReference>
<evidence type="ECO:0000313" key="10">
    <source>
        <dbReference type="Proteomes" id="UP000054783"/>
    </source>
</evidence>
<keyword evidence="10" id="KW-1185">Reference proteome</keyword>
<dbReference type="CDD" id="cd00054">
    <property type="entry name" value="EGF_CA"/>
    <property type="match status" value="1"/>
</dbReference>
<keyword evidence="4" id="KW-1015">Disulfide bond</keyword>
<keyword evidence="1 5" id="KW-0245">EGF-like domain</keyword>
<comment type="caution">
    <text evidence="9">The sequence shown here is derived from an EMBL/GenBank/DDBJ whole genome shotgun (WGS) entry which is preliminary data.</text>
</comment>
<dbReference type="PROSITE" id="PS00010">
    <property type="entry name" value="ASX_HYDROXYL"/>
    <property type="match status" value="1"/>
</dbReference>
<dbReference type="InterPro" id="IPR000152">
    <property type="entry name" value="EGF-type_Asp/Asn_hydroxyl_site"/>
</dbReference>
<dbReference type="InterPro" id="IPR049883">
    <property type="entry name" value="NOTCH1_EGF-like"/>
</dbReference>
<accession>A0A0V0ZAP9</accession>
<evidence type="ECO:0000259" key="8">
    <source>
        <dbReference type="PROSITE" id="PS50026"/>
    </source>
</evidence>
<dbReference type="PANTHER" id="PTHR24050:SF28">
    <property type="entry name" value="UROMODULIN-LIKE"/>
    <property type="match status" value="1"/>
</dbReference>
<evidence type="ECO:0000256" key="4">
    <source>
        <dbReference type="ARBA" id="ARBA00023157"/>
    </source>
</evidence>
<feature type="compositionally biased region" description="Gly residues" evidence="6">
    <location>
        <begin position="587"/>
        <end position="598"/>
    </location>
</feature>
<dbReference type="PROSITE" id="PS50026">
    <property type="entry name" value="EGF_3"/>
    <property type="match status" value="1"/>
</dbReference>
<keyword evidence="2 7" id="KW-0732">Signal</keyword>
<dbReference type="GO" id="GO:0005509">
    <property type="term" value="F:calcium ion binding"/>
    <property type="evidence" value="ECO:0007669"/>
    <property type="project" value="InterPro"/>
</dbReference>
<dbReference type="SMART" id="SM00179">
    <property type="entry name" value="EGF_CA"/>
    <property type="match status" value="1"/>
</dbReference>
<dbReference type="OrthoDB" id="5985519at2759"/>
<feature type="domain" description="EGF-like" evidence="8">
    <location>
        <begin position="338"/>
        <end position="377"/>
    </location>
</feature>
<dbReference type="InterPro" id="IPR052235">
    <property type="entry name" value="Nephronectin_domain"/>
</dbReference>
<dbReference type="AlphaFoldDB" id="A0A0V0ZAP9"/>
<dbReference type="SUPFAM" id="SSF57196">
    <property type="entry name" value="EGF/Laminin"/>
    <property type="match status" value="1"/>
</dbReference>
<dbReference type="InterPro" id="IPR000742">
    <property type="entry name" value="EGF"/>
</dbReference>
<dbReference type="Pfam" id="PF07645">
    <property type="entry name" value="EGF_CA"/>
    <property type="match status" value="1"/>
</dbReference>
<dbReference type="PANTHER" id="PTHR24050">
    <property type="entry name" value="PA14 DOMAIN-CONTAINING PROTEIN"/>
    <property type="match status" value="1"/>
</dbReference>
<evidence type="ECO:0000313" key="9">
    <source>
        <dbReference type="EMBL" id="KRY09623.1"/>
    </source>
</evidence>
<gene>
    <name evidence="9" type="primary">NPNT</name>
    <name evidence="9" type="ORF">T12_12721</name>
</gene>
<keyword evidence="3" id="KW-0677">Repeat</keyword>
<evidence type="ECO:0000256" key="6">
    <source>
        <dbReference type="SAM" id="MobiDB-lite"/>
    </source>
</evidence>
<evidence type="ECO:0000256" key="2">
    <source>
        <dbReference type="ARBA" id="ARBA00022729"/>
    </source>
</evidence>
<feature type="signal peptide" evidence="7">
    <location>
        <begin position="1"/>
        <end position="27"/>
    </location>
</feature>
<reference evidence="9 10" key="1">
    <citation type="submission" date="2015-01" db="EMBL/GenBank/DDBJ databases">
        <title>Evolution of Trichinella species and genotypes.</title>
        <authorList>
            <person name="Korhonen P.K."/>
            <person name="Edoardo P."/>
            <person name="Giuseppe L.R."/>
            <person name="Gasser R.B."/>
        </authorList>
    </citation>
    <scope>NUCLEOTIDE SEQUENCE [LARGE SCALE GENOMIC DNA]</scope>
    <source>
        <strain evidence="9">ISS2496</strain>
    </source>
</reference>
<protein>
    <submittedName>
        <fullName evidence="9">Nephronectin</fullName>
    </submittedName>
</protein>
<dbReference type="InterPro" id="IPR001881">
    <property type="entry name" value="EGF-like_Ca-bd_dom"/>
</dbReference>
<dbReference type="PROSITE" id="PS01187">
    <property type="entry name" value="EGF_CA"/>
    <property type="match status" value="1"/>
</dbReference>
<sequence length="808" mass="88352">MNFARRALIFLFVTLLFVCLIPSDVEGSVSWKSAIKNRVLKTWKKSRGAWKLAQKGFRFVAPVSYRIKYDYAQYNLRMNRDDRIKVLCELGRAAFYIRIFKIHGKDTRREVKPIPLSSFPDPPLMHVHPVLQDPCTTSFFACVATIAKAFDHSQFANPEMFTEAHSSKSNYWQEVHQLDDSSYFPPMADMDDYFVFGTSAMYFMCWMTMLQLPLLRHLPYCSYTDKWFIGFNKHFYSYIEPSVKINSTYLIDFLDEEPFRCALFSFCPDPCCERRSVYQPSCDHDQLNYCTKQGLSGCHLDLNENTNFFDLIQNRLNSSCSCPEHGMRYDPNALMCVDVDECGEGTAVCSKFNTDCVNTVGGYICVCRAGFKESNFGCVVNLDPIDDVVVLATVNASQLSSPFYWLLNDLKLVLWYATFAFSIFIYTEGRSIQDNACNNGTPDVGKLCKLNSHRYQARPRNPEQYLKCYQAFDDSTCGIWKIQNCPKGKIFNFNQQKCVKSKTTKIENNDSENGIQLRYLHPFGYDYGLAYFPVDYAYGYGYGIGYPYYGGYYMPGVYQPYMYGYGGYPTMPGGNIGNVGGGGINPGVGQPGVPGGGAVQPNPNVGGGMNPGVGQPGVPGGGAVQPNPNVGGGMNPGVGQPGVPGGGAVQPNPNVGGGMNPGVGQPGVPGGGAVQPNPNVGGVGGGMNPGVGQLGNMPNLPVQNGQSLPKDDGKLPNAPGTQNPIYPPPINAAPQMPGNKQNQPNPPTGNEAPTHGADGDSPKNKPGSGSPTTPNNKPPAKNDIPPGWDNIFSFLNAAARSKTSKNSI</sequence>
<name>A0A0V0ZAP9_9BILA</name>
<feature type="chain" id="PRO_5006873568" evidence="7">
    <location>
        <begin position="28"/>
        <end position="808"/>
    </location>
</feature>
<dbReference type="SUPFAM" id="SSF57625">
    <property type="entry name" value="Invertebrate chitin-binding proteins"/>
    <property type="match status" value="1"/>
</dbReference>
<dbReference type="InterPro" id="IPR018097">
    <property type="entry name" value="EGF_Ca-bd_CS"/>
</dbReference>
<organism evidence="9 10">
    <name type="scientific">Trichinella patagoniensis</name>
    <dbReference type="NCBI Taxonomy" id="990121"/>
    <lineage>
        <taxon>Eukaryota</taxon>
        <taxon>Metazoa</taxon>
        <taxon>Ecdysozoa</taxon>
        <taxon>Nematoda</taxon>
        <taxon>Enoplea</taxon>
        <taxon>Dorylaimia</taxon>
        <taxon>Trichinellida</taxon>
        <taxon>Trichinellidae</taxon>
        <taxon>Trichinella</taxon>
    </lineage>
</organism>
<dbReference type="Proteomes" id="UP000054783">
    <property type="component" value="Unassembled WGS sequence"/>
</dbReference>
<feature type="region of interest" description="Disordered" evidence="6">
    <location>
        <begin position="587"/>
        <end position="790"/>
    </location>
</feature>
<dbReference type="EMBL" id="JYDQ01000265">
    <property type="protein sequence ID" value="KRY09623.1"/>
    <property type="molecule type" value="Genomic_DNA"/>
</dbReference>
<evidence type="ECO:0000256" key="7">
    <source>
        <dbReference type="SAM" id="SignalP"/>
    </source>
</evidence>
<feature type="compositionally biased region" description="Gly residues" evidence="6">
    <location>
        <begin position="605"/>
        <end position="623"/>
    </location>
</feature>
<evidence type="ECO:0000256" key="1">
    <source>
        <dbReference type="ARBA" id="ARBA00022536"/>
    </source>
</evidence>
<evidence type="ECO:0000256" key="5">
    <source>
        <dbReference type="PROSITE-ProRule" id="PRU00076"/>
    </source>
</evidence>
<comment type="caution">
    <text evidence="5">Lacks conserved residue(s) required for the propagation of feature annotation.</text>
</comment>
<dbReference type="InterPro" id="IPR036508">
    <property type="entry name" value="Chitin-bd_dom_sf"/>
</dbReference>
<evidence type="ECO:0000256" key="3">
    <source>
        <dbReference type="ARBA" id="ARBA00022737"/>
    </source>
</evidence>
<dbReference type="Gene3D" id="2.10.25.10">
    <property type="entry name" value="Laminin"/>
    <property type="match status" value="1"/>
</dbReference>
<feature type="compositionally biased region" description="Low complexity" evidence="6">
    <location>
        <begin position="771"/>
        <end position="782"/>
    </location>
</feature>
<feature type="compositionally biased region" description="Gly residues" evidence="6">
    <location>
        <begin position="655"/>
        <end position="673"/>
    </location>
</feature>
<proteinExistence type="predicted"/>
<feature type="compositionally biased region" description="Gly residues" evidence="6">
    <location>
        <begin position="630"/>
        <end position="648"/>
    </location>
</feature>
<dbReference type="STRING" id="990121.A0A0V0ZAP9"/>
<feature type="compositionally biased region" description="Gly residues" evidence="6">
    <location>
        <begin position="681"/>
        <end position="693"/>
    </location>
</feature>